<dbReference type="EMBL" id="KN839889">
    <property type="protein sequence ID" value="KIJ59365.1"/>
    <property type="molecule type" value="Genomic_DNA"/>
</dbReference>
<reference evidence="1 2" key="1">
    <citation type="submission" date="2014-04" db="EMBL/GenBank/DDBJ databases">
        <title>Evolutionary Origins and Diversification of the Mycorrhizal Mutualists.</title>
        <authorList>
            <consortium name="DOE Joint Genome Institute"/>
            <consortium name="Mycorrhizal Genomics Consortium"/>
            <person name="Kohler A."/>
            <person name="Kuo A."/>
            <person name="Nagy L.G."/>
            <person name="Floudas D."/>
            <person name="Copeland A."/>
            <person name="Barry K.W."/>
            <person name="Cichocki N."/>
            <person name="Veneault-Fourrey C."/>
            <person name="LaButti K."/>
            <person name="Lindquist E.A."/>
            <person name="Lipzen A."/>
            <person name="Lundell T."/>
            <person name="Morin E."/>
            <person name="Murat C."/>
            <person name="Riley R."/>
            <person name="Ohm R."/>
            <person name="Sun H."/>
            <person name="Tunlid A."/>
            <person name="Henrissat B."/>
            <person name="Grigoriev I.V."/>
            <person name="Hibbett D.S."/>
            <person name="Martin F."/>
        </authorList>
    </citation>
    <scope>NUCLEOTIDE SEQUENCE [LARGE SCALE GENOMIC DNA]</scope>
    <source>
        <strain evidence="1 2">MD-312</strain>
    </source>
</reference>
<name>A0A0C9VNW4_9AGAM</name>
<dbReference type="Proteomes" id="UP000053820">
    <property type="component" value="Unassembled WGS sequence"/>
</dbReference>
<accession>A0A0C9VNW4</accession>
<keyword evidence="2" id="KW-1185">Reference proteome</keyword>
<sequence length="196" mass="22074">MYLLQYQSSSNVTLDPLLNPDGGYMLATFLLKDEDVIEALRDFPYTNNIHNALSPEAHQHLPRAPISPQKITETRELRQLPDQVLWQLHIGGMRPVANWFFHHDPGVQRSVHRWLGCAPFAHALTLLIARRHQRPASSRRDSLGGTTNSLDLDAAWKRLVDDTGTAPNEVDVDVEGLMAFERWMFEDSVQAGAAGN</sequence>
<dbReference type="AlphaFoldDB" id="A0A0C9VNW4"/>
<protein>
    <submittedName>
        <fullName evidence="1">Uncharacterized protein</fullName>
    </submittedName>
</protein>
<organism evidence="1 2">
    <name type="scientific">Hydnomerulius pinastri MD-312</name>
    <dbReference type="NCBI Taxonomy" id="994086"/>
    <lineage>
        <taxon>Eukaryota</taxon>
        <taxon>Fungi</taxon>
        <taxon>Dikarya</taxon>
        <taxon>Basidiomycota</taxon>
        <taxon>Agaricomycotina</taxon>
        <taxon>Agaricomycetes</taxon>
        <taxon>Agaricomycetidae</taxon>
        <taxon>Boletales</taxon>
        <taxon>Boletales incertae sedis</taxon>
        <taxon>Leucogyrophana</taxon>
    </lineage>
</organism>
<evidence type="ECO:0000313" key="2">
    <source>
        <dbReference type="Proteomes" id="UP000053820"/>
    </source>
</evidence>
<dbReference type="OrthoDB" id="3027520at2759"/>
<proteinExistence type="predicted"/>
<evidence type="ECO:0000313" key="1">
    <source>
        <dbReference type="EMBL" id="KIJ59365.1"/>
    </source>
</evidence>
<gene>
    <name evidence="1" type="ORF">HYDPIDRAFT_170821</name>
</gene>
<dbReference type="HOGENOM" id="CLU_1390412_0_0_1"/>